<gene>
    <name evidence="12" type="ORF">GCM10017559_56220</name>
</gene>
<evidence type="ECO:0000313" key="12">
    <source>
        <dbReference type="EMBL" id="GAA3023620.1"/>
    </source>
</evidence>
<dbReference type="Proteomes" id="UP001499930">
    <property type="component" value="Unassembled WGS sequence"/>
</dbReference>
<keyword evidence="7" id="KW-0067">ATP-binding</keyword>
<reference evidence="13" key="1">
    <citation type="journal article" date="2019" name="Int. J. Syst. Evol. Microbiol.">
        <title>The Global Catalogue of Microorganisms (GCM) 10K type strain sequencing project: providing services to taxonomists for standard genome sequencing and annotation.</title>
        <authorList>
            <consortium name="The Broad Institute Genomics Platform"/>
            <consortium name="The Broad Institute Genome Sequencing Center for Infectious Disease"/>
            <person name="Wu L."/>
            <person name="Ma J."/>
        </authorList>
    </citation>
    <scope>NUCLEOTIDE SEQUENCE [LARGE SCALE GENOMIC DNA]</scope>
    <source>
        <strain evidence="13">JCM 3106</strain>
    </source>
</reference>
<evidence type="ECO:0000256" key="2">
    <source>
        <dbReference type="ARBA" id="ARBA00012438"/>
    </source>
</evidence>
<dbReference type="RefSeq" id="WP_344900563.1">
    <property type="nucleotide sequence ID" value="NZ_BAAAWD010000015.1"/>
</dbReference>
<feature type="transmembrane region" description="Helical" evidence="10">
    <location>
        <begin position="41"/>
        <end position="60"/>
    </location>
</feature>
<dbReference type="EMBL" id="BAAAWD010000015">
    <property type="protein sequence ID" value="GAA3023620.1"/>
    <property type="molecule type" value="Genomic_DNA"/>
</dbReference>
<evidence type="ECO:0000259" key="11">
    <source>
        <dbReference type="SMART" id="SM00387"/>
    </source>
</evidence>
<comment type="caution">
    <text evidence="12">The sequence shown here is derived from an EMBL/GenBank/DDBJ whole genome shotgun (WGS) entry which is preliminary data.</text>
</comment>
<sequence>MKVRDRPGGRVRNAADAGFGVVSAMTLALWAYQIAVTWGGTHWWFGCAAGATVCAIALARRRDRTRAAVAGLAVAGAALVVARLASLPSEPGPAMALGLAVLVGSAAGALPAPRAAAVAAGGLGLVAATWFTAPPSPGLPPVTLLNAVAWSAALATGLCSRLFEARHRAAVEKVRRDERLALARELHDAVAHHVTGIVLNAQAAQLAARRRPATPQGPFSEIEAAGSDALRAVRRVAGLLGDDGDASPAAAGPGSLGDLVGRFGDREGGPRVRLLSSADESRWPPEVAVTVHRVVQESLTNVSRHARRARSVTVRVGLDGGSVVVEVLDDSPPVPAGYHRRGGYGLVGMRERVEALGGTLSAGPRPGAGWSVRAVLPVPARTRR</sequence>
<dbReference type="InterPro" id="IPR003594">
    <property type="entry name" value="HATPase_dom"/>
</dbReference>
<evidence type="ECO:0000256" key="9">
    <source>
        <dbReference type="SAM" id="MobiDB-lite"/>
    </source>
</evidence>
<dbReference type="Gene3D" id="3.30.565.10">
    <property type="entry name" value="Histidine kinase-like ATPase, C-terminal domain"/>
    <property type="match status" value="1"/>
</dbReference>
<feature type="transmembrane region" description="Helical" evidence="10">
    <location>
        <begin position="67"/>
        <end position="86"/>
    </location>
</feature>
<feature type="region of interest" description="Disordered" evidence="9">
    <location>
        <begin position="243"/>
        <end position="262"/>
    </location>
</feature>
<evidence type="ECO:0000256" key="4">
    <source>
        <dbReference type="ARBA" id="ARBA00022679"/>
    </source>
</evidence>
<evidence type="ECO:0000256" key="3">
    <source>
        <dbReference type="ARBA" id="ARBA00022553"/>
    </source>
</evidence>
<keyword evidence="10" id="KW-0812">Transmembrane</keyword>
<dbReference type="PANTHER" id="PTHR24421:SF10">
    <property type="entry name" value="NITRATE_NITRITE SENSOR PROTEIN NARQ"/>
    <property type="match status" value="1"/>
</dbReference>
<dbReference type="CDD" id="cd16917">
    <property type="entry name" value="HATPase_UhpB-NarQ-NarX-like"/>
    <property type="match status" value="1"/>
</dbReference>
<dbReference type="SMART" id="SM00387">
    <property type="entry name" value="HATPase_c"/>
    <property type="match status" value="1"/>
</dbReference>
<feature type="transmembrane region" description="Helical" evidence="10">
    <location>
        <begin position="115"/>
        <end position="132"/>
    </location>
</feature>
<keyword evidence="3" id="KW-0597">Phosphoprotein</keyword>
<keyword evidence="8" id="KW-0902">Two-component regulatory system</keyword>
<keyword evidence="13" id="KW-1185">Reference proteome</keyword>
<keyword evidence="10" id="KW-0472">Membrane</keyword>
<organism evidence="12 13">
    <name type="scientific">Streptosporangium longisporum</name>
    <dbReference type="NCBI Taxonomy" id="46187"/>
    <lineage>
        <taxon>Bacteria</taxon>
        <taxon>Bacillati</taxon>
        <taxon>Actinomycetota</taxon>
        <taxon>Actinomycetes</taxon>
        <taxon>Streptosporangiales</taxon>
        <taxon>Streptosporangiaceae</taxon>
        <taxon>Streptosporangium</taxon>
    </lineage>
</organism>
<keyword evidence="10" id="KW-1133">Transmembrane helix</keyword>
<keyword evidence="6" id="KW-0418">Kinase</keyword>
<accession>A0ABP6KTG3</accession>
<name>A0ABP6KTG3_9ACTN</name>
<keyword evidence="5" id="KW-0547">Nucleotide-binding</keyword>
<dbReference type="SUPFAM" id="SSF55874">
    <property type="entry name" value="ATPase domain of HSP90 chaperone/DNA topoisomerase II/histidine kinase"/>
    <property type="match status" value="1"/>
</dbReference>
<feature type="transmembrane region" description="Helical" evidence="10">
    <location>
        <begin position="14"/>
        <end position="35"/>
    </location>
</feature>
<dbReference type="InterPro" id="IPR036890">
    <property type="entry name" value="HATPase_C_sf"/>
</dbReference>
<dbReference type="InterPro" id="IPR050482">
    <property type="entry name" value="Sensor_HK_TwoCompSys"/>
</dbReference>
<evidence type="ECO:0000256" key="5">
    <source>
        <dbReference type="ARBA" id="ARBA00022741"/>
    </source>
</evidence>
<evidence type="ECO:0000256" key="1">
    <source>
        <dbReference type="ARBA" id="ARBA00000085"/>
    </source>
</evidence>
<evidence type="ECO:0000256" key="6">
    <source>
        <dbReference type="ARBA" id="ARBA00022777"/>
    </source>
</evidence>
<dbReference type="PANTHER" id="PTHR24421">
    <property type="entry name" value="NITRATE/NITRITE SENSOR PROTEIN NARX-RELATED"/>
    <property type="match status" value="1"/>
</dbReference>
<dbReference type="Gene3D" id="1.20.5.1930">
    <property type="match status" value="1"/>
</dbReference>
<dbReference type="Pfam" id="PF07730">
    <property type="entry name" value="HisKA_3"/>
    <property type="match status" value="1"/>
</dbReference>
<protein>
    <recommendedName>
        <fullName evidence="2">histidine kinase</fullName>
        <ecNumber evidence="2">2.7.13.3</ecNumber>
    </recommendedName>
</protein>
<dbReference type="InterPro" id="IPR011712">
    <property type="entry name" value="Sig_transdc_His_kin_sub3_dim/P"/>
</dbReference>
<proteinExistence type="predicted"/>
<evidence type="ECO:0000256" key="8">
    <source>
        <dbReference type="ARBA" id="ARBA00023012"/>
    </source>
</evidence>
<feature type="domain" description="Histidine kinase/HSP90-like ATPase" evidence="11">
    <location>
        <begin position="286"/>
        <end position="380"/>
    </location>
</feature>
<dbReference type="Pfam" id="PF02518">
    <property type="entry name" value="HATPase_c"/>
    <property type="match status" value="1"/>
</dbReference>
<evidence type="ECO:0000256" key="7">
    <source>
        <dbReference type="ARBA" id="ARBA00022840"/>
    </source>
</evidence>
<feature type="compositionally biased region" description="Low complexity" evidence="9">
    <location>
        <begin position="246"/>
        <end position="259"/>
    </location>
</feature>
<keyword evidence="4" id="KW-0808">Transferase</keyword>
<evidence type="ECO:0000313" key="13">
    <source>
        <dbReference type="Proteomes" id="UP001499930"/>
    </source>
</evidence>
<comment type="catalytic activity">
    <reaction evidence="1">
        <text>ATP + protein L-histidine = ADP + protein N-phospho-L-histidine.</text>
        <dbReference type="EC" id="2.7.13.3"/>
    </reaction>
</comment>
<evidence type="ECO:0000256" key="10">
    <source>
        <dbReference type="SAM" id="Phobius"/>
    </source>
</evidence>
<feature type="transmembrane region" description="Helical" evidence="10">
    <location>
        <begin position="144"/>
        <end position="163"/>
    </location>
</feature>
<dbReference type="EC" id="2.7.13.3" evidence="2"/>
<feature type="transmembrane region" description="Helical" evidence="10">
    <location>
        <begin position="92"/>
        <end position="110"/>
    </location>
</feature>